<feature type="compositionally biased region" description="Basic and acidic residues" evidence="1">
    <location>
        <begin position="481"/>
        <end position="493"/>
    </location>
</feature>
<name>A0AAW1C710_CROAD</name>
<dbReference type="Gene3D" id="1.10.238.10">
    <property type="entry name" value="EF-hand"/>
    <property type="match status" value="1"/>
</dbReference>
<evidence type="ECO:0008006" key="4">
    <source>
        <dbReference type="Google" id="ProtNLM"/>
    </source>
</evidence>
<dbReference type="InterPro" id="IPR001611">
    <property type="entry name" value="Leu-rich_rpt"/>
</dbReference>
<dbReference type="SUPFAM" id="SSF52047">
    <property type="entry name" value="RNI-like"/>
    <property type="match status" value="1"/>
</dbReference>
<sequence>MDFLHFLEEEEEGSEISEHSTYVETLSVADASEVAEEKREDSSDLSIEEYALLSIYLSFADAERSFTTIKGADLYREACKLVGVIPVSYFMRNMEEPVMNLNHHGLGPKGTKAIAIALVSNTTITRLELEDNWILAEGTTYLVQMLRENCYIQEMNISHNHLNKDGAEAICRMFYHNISNIRSIRLAGNDFRDEAAPYFSESLIANYRVIELDLSYNEFTEKAGELFGQVLANNESLEILNLSWNHLRLKGATALSAGLKTNGSLKILNLSWNGFGNEGAFALGEALKVNSVLIELDISNNHINNEGAIKLCKGLEMNGSLRILKDPNDSLFSSQMSQNLLTVEGAIALLMSIRKNSKSRMEEINISNVLVNEGFIKLLDLVCEVRPELDIVYGGIGGHIVRNIEHPVDAMKLIQNYLDANKLKPWDFFRSMDKYGKMKIPVAEFRKAMMLQSKIPLKRMQVVDLVHKLDPNRTGYVDYGHYRTEEPVRKSKENEEEEEDEENNEAERWS</sequence>
<dbReference type="InterPro" id="IPR011992">
    <property type="entry name" value="EF-hand-dom_pair"/>
</dbReference>
<organism evidence="2 3">
    <name type="scientific">Crotalus adamanteus</name>
    <name type="common">Eastern diamondback rattlesnake</name>
    <dbReference type="NCBI Taxonomy" id="8729"/>
    <lineage>
        <taxon>Eukaryota</taxon>
        <taxon>Metazoa</taxon>
        <taxon>Chordata</taxon>
        <taxon>Craniata</taxon>
        <taxon>Vertebrata</taxon>
        <taxon>Euteleostomi</taxon>
        <taxon>Lepidosauria</taxon>
        <taxon>Squamata</taxon>
        <taxon>Bifurcata</taxon>
        <taxon>Unidentata</taxon>
        <taxon>Episquamata</taxon>
        <taxon>Toxicofera</taxon>
        <taxon>Serpentes</taxon>
        <taxon>Colubroidea</taxon>
        <taxon>Viperidae</taxon>
        <taxon>Crotalinae</taxon>
        <taxon>Crotalus</taxon>
    </lineage>
</organism>
<dbReference type="PANTHER" id="PTHR24114:SF49">
    <property type="entry name" value="LEUCINE-RICH REPEAT-CONTAINING PROTEIN 74A"/>
    <property type="match status" value="1"/>
</dbReference>
<evidence type="ECO:0000313" key="2">
    <source>
        <dbReference type="EMBL" id="KAK9409557.1"/>
    </source>
</evidence>
<feature type="compositionally biased region" description="Acidic residues" evidence="1">
    <location>
        <begin position="494"/>
        <end position="504"/>
    </location>
</feature>
<dbReference type="SUPFAM" id="SSF47473">
    <property type="entry name" value="EF-hand"/>
    <property type="match status" value="1"/>
</dbReference>
<dbReference type="SMART" id="SM00368">
    <property type="entry name" value="LRR_RI"/>
    <property type="match status" value="8"/>
</dbReference>
<feature type="region of interest" description="Disordered" evidence="1">
    <location>
        <begin position="481"/>
        <end position="510"/>
    </location>
</feature>
<keyword evidence="3" id="KW-1185">Reference proteome</keyword>
<dbReference type="InterPro" id="IPR052394">
    <property type="entry name" value="LRR-containing"/>
</dbReference>
<proteinExistence type="predicted"/>
<dbReference type="EMBL" id="JAOTOJ010000001">
    <property type="protein sequence ID" value="KAK9409557.1"/>
    <property type="molecule type" value="Genomic_DNA"/>
</dbReference>
<dbReference type="AlphaFoldDB" id="A0AAW1C710"/>
<gene>
    <name evidence="2" type="ORF">NXF25_000732</name>
</gene>
<dbReference type="Pfam" id="PF13516">
    <property type="entry name" value="LRR_6"/>
    <property type="match status" value="4"/>
</dbReference>
<dbReference type="InterPro" id="IPR032675">
    <property type="entry name" value="LRR_dom_sf"/>
</dbReference>
<dbReference type="Proteomes" id="UP001474421">
    <property type="component" value="Unassembled WGS sequence"/>
</dbReference>
<evidence type="ECO:0000313" key="3">
    <source>
        <dbReference type="Proteomes" id="UP001474421"/>
    </source>
</evidence>
<dbReference type="PANTHER" id="PTHR24114">
    <property type="entry name" value="LEUCINE RICH REPEAT FAMILY PROTEIN"/>
    <property type="match status" value="1"/>
</dbReference>
<protein>
    <recommendedName>
        <fullName evidence="4">Leucine-rich repeat-containing protein 74A</fullName>
    </recommendedName>
</protein>
<accession>A0AAW1C710</accession>
<dbReference type="Gene3D" id="3.80.10.10">
    <property type="entry name" value="Ribonuclease Inhibitor"/>
    <property type="match status" value="1"/>
</dbReference>
<comment type="caution">
    <text evidence="2">The sequence shown here is derived from an EMBL/GenBank/DDBJ whole genome shotgun (WGS) entry which is preliminary data.</text>
</comment>
<evidence type="ECO:0000256" key="1">
    <source>
        <dbReference type="SAM" id="MobiDB-lite"/>
    </source>
</evidence>
<reference evidence="2 3" key="1">
    <citation type="journal article" date="2024" name="Proc. Natl. Acad. Sci. U.S.A.">
        <title>The genetic regulatory architecture and epigenomic basis for age-related changes in rattlesnake venom.</title>
        <authorList>
            <person name="Hogan M.P."/>
            <person name="Holding M.L."/>
            <person name="Nystrom G.S."/>
            <person name="Colston T.J."/>
            <person name="Bartlett D.A."/>
            <person name="Mason A.J."/>
            <person name="Ellsworth S.A."/>
            <person name="Rautsaw R.M."/>
            <person name="Lawrence K.C."/>
            <person name="Strickland J.L."/>
            <person name="He B."/>
            <person name="Fraser P."/>
            <person name="Margres M.J."/>
            <person name="Gilbert D.M."/>
            <person name="Gibbs H.L."/>
            <person name="Parkinson C.L."/>
            <person name="Rokyta D.R."/>
        </authorList>
    </citation>
    <scope>NUCLEOTIDE SEQUENCE [LARGE SCALE GENOMIC DNA]</scope>
    <source>
        <strain evidence="2">DRR0105</strain>
    </source>
</reference>